<dbReference type="PANTHER" id="PTHR44324:SF4">
    <property type="entry name" value="WD40 REPEAT DOMAIN 95"/>
    <property type="match status" value="1"/>
</dbReference>
<gene>
    <name evidence="6" type="ORF">GBAR_LOCUS30666</name>
</gene>
<organism evidence="6 7">
    <name type="scientific">Geodia barretti</name>
    <name type="common">Barrett's horny sponge</name>
    <dbReference type="NCBI Taxonomy" id="519541"/>
    <lineage>
        <taxon>Eukaryota</taxon>
        <taxon>Metazoa</taxon>
        <taxon>Porifera</taxon>
        <taxon>Demospongiae</taxon>
        <taxon>Heteroscleromorpha</taxon>
        <taxon>Tetractinellida</taxon>
        <taxon>Astrophorina</taxon>
        <taxon>Geodiidae</taxon>
        <taxon>Geodia</taxon>
    </lineage>
</organism>
<dbReference type="EMBL" id="CASHTH010004345">
    <property type="protein sequence ID" value="CAI8056288.1"/>
    <property type="molecule type" value="Genomic_DNA"/>
</dbReference>
<feature type="repeat" description="WD" evidence="3">
    <location>
        <begin position="499"/>
        <end position="532"/>
    </location>
</feature>
<feature type="domain" description="EF-hand" evidence="5">
    <location>
        <begin position="117"/>
        <end position="152"/>
    </location>
</feature>
<feature type="repeat" description="WD" evidence="3">
    <location>
        <begin position="884"/>
        <end position="918"/>
    </location>
</feature>
<evidence type="ECO:0000256" key="1">
    <source>
        <dbReference type="ARBA" id="ARBA00022574"/>
    </source>
</evidence>
<dbReference type="PANTHER" id="PTHR44324">
    <property type="entry name" value="WD40 REPEAT DOMAIN 95"/>
    <property type="match status" value="1"/>
</dbReference>
<accession>A0AA35XEY2</accession>
<feature type="region of interest" description="Disordered" evidence="4">
    <location>
        <begin position="959"/>
        <end position="986"/>
    </location>
</feature>
<evidence type="ECO:0000313" key="6">
    <source>
        <dbReference type="EMBL" id="CAI8056288.1"/>
    </source>
</evidence>
<dbReference type="InterPro" id="IPR051242">
    <property type="entry name" value="WD-EF-hand_domain"/>
</dbReference>
<sequence length="1079" mass="120239">MALQTQYSRSRSARNRSTGNQKKGSGTDLHEMSRNKTSVAEFAAEHSLRAKSEVGVEQARREAKGDGRKQAWAPPKRQSLISNSARSQRDPLRTLPPHPSSGASSSGTKSRGAVHLEQLDKLREIFDEATRSGDGKLDEEEFLRACRNVFGEEAMSTTHEEQMRTVFKKIDNLSNDTISWDDFCSFLYLEYHERDSAEARAKKVDFHTPAIITKGSPHHGSVCAVQHTSDGGLVTCSEEGTVCFWSQELELKRTKPLTEVDVKQREKPKWISDMVLSLPHKKIILATGDCELQFFEMVNFEPYCQLSRLESIPLKIVCWHDPEDEVKTVILLGDKDGAVTVMITDNILNAFTDWKSGPKLEGLPTYSLYKLLSNSESGVKCYRWKLHSSWVTELHYFPKLLMFGSCSLDPSASFVLGVLSPSTEVDSYLRQTSSATRGAKRSLLPARRFMSCDQRVFRMAKGVSSADYCSRHNVLVTGSADRFVRVWNPFMTSKPVGTLEGHTAPVFFVKADSANSRLFSIGNDNTIMVWDILEFTCLNSVFPSVHKFSVPTQAAHYNDVGQEVVLATDEVGVIKLVQPVGVRQDMVQTHLSPVAGVAFSPCFNHLITASRDGVVKVWAMETGKKEFEFSVGRCGVSAMAVDKTGKRIVTGSSNGQLKVWSYNSGECLKTLDKENRKEVARARFVSVNQCKYIVAAGWDKKFTIFPDVVDTIQEVYKPMRAGSTTSDYVHETDILALAYGAPHFLATASFCGKIVVWSLISFGVFNELKAEYPTSARHPPSELEGDKAVQDLVFLEQRTKSKNSASLVASGPTGYIHFWNIYDASKPMACFRASKFNCVTSLAVDENNILLLSGDIEGYLSLWKIEGYCTNMSTKVPPKRAAVWRAHAQRITQLLLVEQWNTVISASVDTSVRVWTLEGNVIGTFGQEKPWTLGVPTTYQHPLKSRDLLLATEAVVTPSLPSSDRSGAESGGGRESSGKKSQSRKLRAAVHAVQAVLTVTEMEDEEINEDLLKSYGMSLGVQSSTEQIQESKECGKWLRHHRTQSARPRKSAGHQKVYRLLPYQTLDPEPDFRNTWRQQ</sequence>
<dbReference type="Pfam" id="PF00400">
    <property type="entry name" value="WD40"/>
    <property type="match status" value="5"/>
</dbReference>
<evidence type="ECO:0000256" key="2">
    <source>
        <dbReference type="ARBA" id="ARBA00022737"/>
    </source>
</evidence>
<dbReference type="InterPro" id="IPR019775">
    <property type="entry name" value="WD40_repeat_CS"/>
</dbReference>
<dbReference type="SUPFAM" id="SSF47473">
    <property type="entry name" value="EF-hand"/>
    <property type="match status" value="1"/>
</dbReference>
<dbReference type="GO" id="GO:0005509">
    <property type="term" value="F:calcium ion binding"/>
    <property type="evidence" value="ECO:0007669"/>
    <property type="project" value="InterPro"/>
</dbReference>
<feature type="compositionally biased region" description="Basic and acidic residues" evidence="4">
    <location>
        <begin position="43"/>
        <end position="69"/>
    </location>
</feature>
<dbReference type="Gene3D" id="1.10.238.10">
    <property type="entry name" value="EF-hand"/>
    <property type="match status" value="1"/>
</dbReference>
<feature type="repeat" description="WD" evidence="3">
    <location>
        <begin position="636"/>
        <end position="670"/>
    </location>
</feature>
<dbReference type="Pfam" id="PF13499">
    <property type="entry name" value="EF-hand_7"/>
    <property type="match status" value="1"/>
</dbReference>
<dbReference type="InterPro" id="IPR002048">
    <property type="entry name" value="EF_hand_dom"/>
</dbReference>
<proteinExistence type="predicted"/>
<dbReference type="InterPro" id="IPR001680">
    <property type="entry name" value="WD40_rpt"/>
</dbReference>
<feature type="compositionally biased region" description="Low complexity" evidence="4">
    <location>
        <begin position="100"/>
        <end position="111"/>
    </location>
</feature>
<protein>
    <submittedName>
        <fullName evidence="6">WD repeat-containing protein 49</fullName>
    </submittedName>
</protein>
<dbReference type="PROSITE" id="PS50082">
    <property type="entry name" value="WD_REPEATS_2"/>
    <property type="match status" value="5"/>
</dbReference>
<dbReference type="PROSITE" id="PS50222">
    <property type="entry name" value="EF_HAND_2"/>
    <property type="match status" value="2"/>
</dbReference>
<dbReference type="SMART" id="SM00320">
    <property type="entry name" value="WD40"/>
    <property type="match status" value="11"/>
</dbReference>
<dbReference type="PROSITE" id="PS00678">
    <property type="entry name" value="WD_REPEATS_1"/>
    <property type="match status" value="1"/>
</dbReference>
<evidence type="ECO:0000313" key="7">
    <source>
        <dbReference type="Proteomes" id="UP001174909"/>
    </source>
</evidence>
<dbReference type="InterPro" id="IPR015943">
    <property type="entry name" value="WD40/YVTN_repeat-like_dom_sf"/>
</dbReference>
<dbReference type="InterPro" id="IPR011992">
    <property type="entry name" value="EF-hand-dom_pair"/>
</dbReference>
<dbReference type="PROSITE" id="PS50294">
    <property type="entry name" value="WD_REPEATS_REGION"/>
    <property type="match status" value="2"/>
</dbReference>
<evidence type="ECO:0000256" key="3">
    <source>
        <dbReference type="PROSITE-ProRule" id="PRU00221"/>
    </source>
</evidence>
<reference evidence="6" key="1">
    <citation type="submission" date="2023-03" db="EMBL/GenBank/DDBJ databases">
        <authorList>
            <person name="Steffen K."/>
            <person name="Cardenas P."/>
        </authorList>
    </citation>
    <scope>NUCLEOTIDE SEQUENCE</scope>
</reference>
<feature type="compositionally biased region" description="Polar residues" evidence="4">
    <location>
        <begin position="1"/>
        <end position="24"/>
    </location>
</feature>
<name>A0AA35XEY2_GEOBA</name>
<dbReference type="Gene3D" id="2.130.10.10">
    <property type="entry name" value="YVTN repeat-like/Quinoprotein amine dehydrogenase"/>
    <property type="match status" value="4"/>
</dbReference>
<feature type="repeat" description="WD" evidence="3">
    <location>
        <begin position="456"/>
        <end position="488"/>
    </location>
</feature>
<keyword evidence="1 3" id="KW-0853">WD repeat</keyword>
<dbReference type="SUPFAM" id="SSF50978">
    <property type="entry name" value="WD40 repeat-like"/>
    <property type="match status" value="2"/>
</dbReference>
<dbReference type="InterPro" id="IPR036322">
    <property type="entry name" value="WD40_repeat_dom_sf"/>
</dbReference>
<keyword evidence="2" id="KW-0677">Repeat</keyword>
<feature type="region of interest" description="Disordered" evidence="4">
    <location>
        <begin position="1"/>
        <end position="112"/>
    </location>
</feature>
<feature type="domain" description="EF-hand" evidence="5">
    <location>
        <begin position="158"/>
        <end position="193"/>
    </location>
</feature>
<dbReference type="AlphaFoldDB" id="A0AA35XEY2"/>
<feature type="repeat" description="WD" evidence="3">
    <location>
        <begin position="587"/>
        <end position="628"/>
    </location>
</feature>
<keyword evidence="7" id="KW-1185">Reference proteome</keyword>
<evidence type="ECO:0000256" key="4">
    <source>
        <dbReference type="SAM" id="MobiDB-lite"/>
    </source>
</evidence>
<comment type="caution">
    <text evidence="6">The sequence shown here is derived from an EMBL/GenBank/DDBJ whole genome shotgun (WGS) entry which is preliminary data.</text>
</comment>
<evidence type="ECO:0000259" key="5">
    <source>
        <dbReference type="PROSITE" id="PS50222"/>
    </source>
</evidence>
<dbReference type="Proteomes" id="UP001174909">
    <property type="component" value="Unassembled WGS sequence"/>
</dbReference>